<protein>
    <recommendedName>
        <fullName evidence="6">NVEALA protein</fullName>
    </recommendedName>
</protein>
<feature type="chain" id="PRO_5044592974" description="NVEALA protein" evidence="1">
    <location>
        <begin position="23"/>
        <end position="81"/>
    </location>
</feature>
<dbReference type="EMBL" id="RCXO01000003">
    <property type="protein sequence ID" value="RYT82202.1"/>
    <property type="molecule type" value="Genomic_DNA"/>
</dbReference>
<keyword evidence="5" id="KW-1185">Reference proteome</keyword>
<evidence type="ECO:0000313" key="4">
    <source>
        <dbReference type="Proteomes" id="UP000286003"/>
    </source>
</evidence>
<dbReference type="EMBL" id="QRQM01000013">
    <property type="protein sequence ID" value="RHN06167.1"/>
    <property type="molecule type" value="Genomic_DNA"/>
</dbReference>
<evidence type="ECO:0008006" key="6">
    <source>
        <dbReference type="Google" id="ProtNLM"/>
    </source>
</evidence>
<gene>
    <name evidence="2" type="ORF">DWZ32_12300</name>
    <name evidence="3" type="ORF">EAJ06_04280</name>
</gene>
<reference evidence="2 4" key="1">
    <citation type="submission" date="2018-08" db="EMBL/GenBank/DDBJ databases">
        <title>A genome reference for cultivated species of the human gut microbiota.</title>
        <authorList>
            <person name="Zou Y."/>
            <person name="Xue W."/>
            <person name="Luo G."/>
        </authorList>
    </citation>
    <scope>NUCLEOTIDE SEQUENCE [LARGE SCALE GENOMIC DNA]</scope>
    <source>
        <strain evidence="2 4">AF31-23</strain>
    </source>
</reference>
<evidence type="ECO:0000256" key="1">
    <source>
        <dbReference type="SAM" id="SignalP"/>
    </source>
</evidence>
<dbReference type="InterPro" id="IPR025905">
    <property type="entry name" value="NVEALA"/>
</dbReference>
<evidence type="ECO:0000313" key="3">
    <source>
        <dbReference type="EMBL" id="RYT82202.1"/>
    </source>
</evidence>
<organism evidence="3 5">
    <name type="scientific">Bacteroides intestinalis</name>
    <dbReference type="NCBI Taxonomy" id="329854"/>
    <lineage>
        <taxon>Bacteria</taxon>
        <taxon>Pseudomonadati</taxon>
        <taxon>Bacteroidota</taxon>
        <taxon>Bacteroidia</taxon>
        <taxon>Bacteroidales</taxon>
        <taxon>Bacteroidaceae</taxon>
        <taxon>Bacteroides</taxon>
    </lineage>
</organism>
<comment type="caution">
    <text evidence="3">The sequence shown here is derived from an EMBL/GenBank/DDBJ whole genome shotgun (WGS) entry which is preliminary data.</text>
</comment>
<dbReference type="Pfam" id="PF14055">
    <property type="entry name" value="NVEALA"/>
    <property type="match status" value="1"/>
</dbReference>
<accession>A0A3E4KXK7</accession>
<dbReference type="Proteomes" id="UP000286003">
    <property type="component" value="Unassembled WGS sequence"/>
</dbReference>
<evidence type="ECO:0000313" key="2">
    <source>
        <dbReference type="EMBL" id="RHN06167.1"/>
    </source>
</evidence>
<name>A0A3E4KXK7_9BACE</name>
<sequence length="81" mass="8758">MKNKIKIAVISLCAVSSITVFCSQKSSGKQMDDLLLKNVEALAWGEGGGYTSCFGVGSVDCPTTQYKVEYVMSGYSLEDLY</sequence>
<proteinExistence type="predicted"/>
<reference evidence="3 5" key="2">
    <citation type="journal article" date="2019" name="Science, e1252229">
        <title>Invertible promoters mediate bacterial phase variation, antibiotic resistance, and host adaptation in the gut.</title>
        <authorList>
            <person name="Jiang X."/>
            <person name="Hall A.B."/>
            <person name="Arthur T.D."/>
            <person name="Plichta D.R."/>
            <person name="Covington C.T."/>
            <person name="Poyet M."/>
            <person name="Crothers J."/>
            <person name="Moses P.L."/>
            <person name="Tolonen A.C."/>
            <person name="Vlamakis H."/>
            <person name="Alm E.J."/>
            <person name="Xavier R.J."/>
        </authorList>
    </citation>
    <scope>NUCLEOTIDE SEQUENCE [LARGE SCALE GENOMIC DNA]</scope>
    <source>
        <strain evidence="3">Bf_0095</strain>
        <strain evidence="5">bf_0095</strain>
    </source>
</reference>
<dbReference type="AlphaFoldDB" id="A0A3E4KXK7"/>
<evidence type="ECO:0000313" key="5">
    <source>
        <dbReference type="Proteomes" id="UP000291191"/>
    </source>
</evidence>
<dbReference type="RefSeq" id="WP_021967964.1">
    <property type="nucleotide sequence ID" value="NZ_BAABZC010000001.1"/>
</dbReference>
<feature type="signal peptide" evidence="1">
    <location>
        <begin position="1"/>
        <end position="22"/>
    </location>
</feature>
<keyword evidence="1" id="KW-0732">Signal</keyword>
<dbReference type="Proteomes" id="UP000291191">
    <property type="component" value="Unassembled WGS sequence"/>
</dbReference>
<dbReference type="OrthoDB" id="797817at2"/>